<evidence type="ECO:0000256" key="9">
    <source>
        <dbReference type="PROSITE-ProRule" id="PRU01091"/>
    </source>
</evidence>
<name>A0AA42DJT1_9FIRM</name>
<dbReference type="FunFam" id="3.40.50.2300:FF:000001">
    <property type="entry name" value="DNA-binding response regulator PhoB"/>
    <property type="match status" value="1"/>
</dbReference>
<dbReference type="Gene3D" id="3.40.50.2300">
    <property type="match status" value="1"/>
</dbReference>
<dbReference type="CDD" id="cd00383">
    <property type="entry name" value="trans_reg_C"/>
    <property type="match status" value="1"/>
</dbReference>
<dbReference type="InterPro" id="IPR001867">
    <property type="entry name" value="OmpR/PhoB-type_DNA-bd"/>
</dbReference>
<accession>A0AA42DJT1</accession>
<dbReference type="SMART" id="SM00862">
    <property type="entry name" value="Trans_reg_C"/>
    <property type="match status" value="1"/>
</dbReference>
<dbReference type="AlphaFoldDB" id="A0AA42DJT1"/>
<dbReference type="PANTHER" id="PTHR48111">
    <property type="entry name" value="REGULATOR OF RPOS"/>
    <property type="match status" value="1"/>
</dbReference>
<dbReference type="Pfam" id="PF00072">
    <property type="entry name" value="Response_reg"/>
    <property type="match status" value="1"/>
</dbReference>
<proteinExistence type="predicted"/>
<feature type="domain" description="OmpR/PhoB-type" evidence="11">
    <location>
        <begin position="123"/>
        <end position="219"/>
    </location>
</feature>
<dbReference type="SMART" id="SM00448">
    <property type="entry name" value="REC"/>
    <property type="match status" value="1"/>
</dbReference>
<dbReference type="InterPro" id="IPR039420">
    <property type="entry name" value="WalR-like"/>
</dbReference>
<evidence type="ECO:0000256" key="7">
    <source>
        <dbReference type="ARBA" id="ARBA00024867"/>
    </source>
</evidence>
<dbReference type="Gene3D" id="1.10.10.10">
    <property type="entry name" value="Winged helix-like DNA-binding domain superfamily/Winged helix DNA-binding domain"/>
    <property type="match status" value="1"/>
</dbReference>
<evidence type="ECO:0000256" key="5">
    <source>
        <dbReference type="ARBA" id="ARBA00023125"/>
    </source>
</evidence>
<dbReference type="PANTHER" id="PTHR48111:SF2">
    <property type="entry name" value="RESPONSE REGULATOR SAER"/>
    <property type="match status" value="1"/>
</dbReference>
<evidence type="ECO:0000256" key="1">
    <source>
        <dbReference type="ARBA" id="ARBA00018672"/>
    </source>
</evidence>
<evidence type="ECO:0000256" key="4">
    <source>
        <dbReference type="ARBA" id="ARBA00023015"/>
    </source>
</evidence>
<evidence type="ECO:0000259" key="10">
    <source>
        <dbReference type="PROSITE" id="PS50110"/>
    </source>
</evidence>
<comment type="function">
    <text evidence="7">May play the central regulatory role in sporulation. It may be an element of the effector pathway responsible for the activation of sporulation genes in response to nutritional stress. Spo0A may act in concert with spo0H (a sigma factor) to control the expression of some genes that are critical to the sporulation process.</text>
</comment>
<dbReference type="PROSITE" id="PS51755">
    <property type="entry name" value="OMPR_PHOB"/>
    <property type="match status" value="1"/>
</dbReference>
<keyword evidence="5 9" id="KW-0238">DNA-binding</keyword>
<dbReference type="GO" id="GO:0005829">
    <property type="term" value="C:cytosol"/>
    <property type="evidence" value="ECO:0007669"/>
    <property type="project" value="TreeGrafter"/>
</dbReference>
<sequence>MSRILVVDDEADLVKLIANVLKKAGHEVVTAFSAYEVLEKDYRFYDLILLDVMMPGMDGFELCKQIRHQVDVPIIFLTAKSMENDIMYGLGIGADDYLTKPFGTGELRARVEAHLRREQREKKHTLHVSGLDFDLSGKEVLVNGEKINLTKSEYLICEYLAHNKGQVFTKESIYEKVYGYEGESDVSTITVHIKNIRIKLKPYGLVPIETVWGIGYKWV</sequence>
<dbReference type="InterPro" id="IPR011006">
    <property type="entry name" value="CheY-like_superfamily"/>
</dbReference>
<evidence type="ECO:0000313" key="13">
    <source>
        <dbReference type="Proteomes" id="UP001169242"/>
    </source>
</evidence>
<gene>
    <name evidence="12" type="ORF">PBV87_01900</name>
</gene>
<dbReference type="Pfam" id="PF00486">
    <property type="entry name" value="Trans_reg_C"/>
    <property type="match status" value="1"/>
</dbReference>
<reference evidence="12" key="1">
    <citation type="journal article" date="2023" name="Int. J. Syst. Evol. Microbiol.">
        <title>&lt;i&gt;Holtiella tumoricola&lt;/i&gt; gen. nov. sp. nov., isolated from a human clinical sample.</title>
        <authorList>
            <person name="Allen-Vercoe E."/>
            <person name="Daigneault M.C."/>
            <person name="Vancuren S.J."/>
            <person name="Cochrane K."/>
            <person name="O'Neal L.L."/>
            <person name="Sankaranarayanan K."/>
            <person name="Lawson P.A."/>
        </authorList>
    </citation>
    <scope>NUCLEOTIDE SEQUENCE</scope>
    <source>
        <strain evidence="12">CC70A</strain>
    </source>
</reference>
<dbReference type="PROSITE" id="PS50110">
    <property type="entry name" value="RESPONSE_REGULATORY"/>
    <property type="match status" value="1"/>
</dbReference>
<dbReference type="SUPFAM" id="SSF52172">
    <property type="entry name" value="CheY-like"/>
    <property type="match status" value="1"/>
</dbReference>
<protein>
    <recommendedName>
        <fullName evidence="1">Stage 0 sporulation protein A homolog</fullName>
    </recommendedName>
</protein>
<keyword evidence="6" id="KW-0804">Transcription</keyword>
<dbReference type="CDD" id="cd17574">
    <property type="entry name" value="REC_OmpR"/>
    <property type="match status" value="1"/>
</dbReference>
<dbReference type="Gene3D" id="6.10.250.690">
    <property type="match status" value="1"/>
</dbReference>
<feature type="DNA-binding region" description="OmpR/PhoB-type" evidence="9">
    <location>
        <begin position="123"/>
        <end position="219"/>
    </location>
</feature>
<dbReference type="GO" id="GO:0032993">
    <property type="term" value="C:protein-DNA complex"/>
    <property type="evidence" value="ECO:0007669"/>
    <property type="project" value="TreeGrafter"/>
</dbReference>
<organism evidence="12 13">
    <name type="scientific">Holtiella tumoricola</name>
    <dbReference type="NCBI Taxonomy" id="3018743"/>
    <lineage>
        <taxon>Bacteria</taxon>
        <taxon>Bacillati</taxon>
        <taxon>Bacillota</taxon>
        <taxon>Clostridia</taxon>
        <taxon>Lachnospirales</taxon>
        <taxon>Cellulosilyticaceae</taxon>
        <taxon>Holtiella</taxon>
    </lineage>
</organism>
<dbReference type="FunFam" id="1.10.10.10:FF:000018">
    <property type="entry name" value="DNA-binding response regulator ResD"/>
    <property type="match status" value="1"/>
</dbReference>
<dbReference type="InterPro" id="IPR036388">
    <property type="entry name" value="WH-like_DNA-bd_sf"/>
</dbReference>
<feature type="domain" description="Response regulatory" evidence="10">
    <location>
        <begin position="3"/>
        <end position="115"/>
    </location>
</feature>
<keyword evidence="13" id="KW-1185">Reference proteome</keyword>
<dbReference type="GO" id="GO:0000976">
    <property type="term" value="F:transcription cis-regulatory region binding"/>
    <property type="evidence" value="ECO:0007669"/>
    <property type="project" value="TreeGrafter"/>
</dbReference>
<evidence type="ECO:0000256" key="8">
    <source>
        <dbReference type="PROSITE-ProRule" id="PRU00169"/>
    </source>
</evidence>
<dbReference type="RefSeq" id="WP_271010936.1">
    <property type="nucleotide sequence ID" value="NZ_JAQIFT010000010.1"/>
</dbReference>
<comment type="caution">
    <text evidence="12">The sequence shown here is derived from an EMBL/GenBank/DDBJ whole genome shotgun (WGS) entry which is preliminary data.</text>
</comment>
<dbReference type="GO" id="GO:0000156">
    <property type="term" value="F:phosphorelay response regulator activity"/>
    <property type="evidence" value="ECO:0007669"/>
    <property type="project" value="TreeGrafter"/>
</dbReference>
<dbReference type="GO" id="GO:0006355">
    <property type="term" value="P:regulation of DNA-templated transcription"/>
    <property type="evidence" value="ECO:0007669"/>
    <property type="project" value="InterPro"/>
</dbReference>
<evidence type="ECO:0000256" key="6">
    <source>
        <dbReference type="ARBA" id="ARBA00023163"/>
    </source>
</evidence>
<feature type="modified residue" description="4-aspartylphosphate" evidence="8">
    <location>
        <position position="51"/>
    </location>
</feature>
<dbReference type="InterPro" id="IPR001789">
    <property type="entry name" value="Sig_transdc_resp-reg_receiver"/>
</dbReference>
<evidence type="ECO:0000313" key="12">
    <source>
        <dbReference type="EMBL" id="MDA3730259.1"/>
    </source>
</evidence>
<evidence type="ECO:0000259" key="11">
    <source>
        <dbReference type="PROSITE" id="PS51755"/>
    </source>
</evidence>
<dbReference type="EMBL" id="JAQIFT010000010">
    <property type="protein sequence ID" value="MDA3730259.1"/>
    <property type="molecule type" value="Genomic_DNA"/>
</dbReference>
<keyword evidence="2 8" id="KW-0597">Phosphoprotein</keyword>
<evidence type="ECO:0000256" key="3">
    <source>
        <dbReference type="ARBA" id="ARBA00023012"/>
    </source>
</evidence>
<evidence type="ECO:0000256" key="2">
    <source>
        <dbReference type="ARBA" id="ARBA00022553"/>
    </source>
</evidence>
<dbReference type="Proteomes" id="UP001169242">
    <property type="component" value="Unassembled WGS sequence"/>
</dbReference>
<keyword evidence="4" id="KW-0805">Transcription regulation</keyword>
<keyword evidence="3" id="KW-0902">Two-component regulatory system</keyword>